<protein>
    <submittedName>
        <fullName evidence="4">SpoIID/LytB domain-containing protein</fullName>
    </submittedName>
</protein>
<dbReference type="GO" id="GO:0030435">
    <property type="term" value="P:sporulation resulting in formation of a cellular spore"/>
    <property type="evidence" value="ECO:0007669"/>
    <property type="project" value="InterPro"/>
</dbReference>
<dbReference type="NCBIfam" id="TIGR02669">
    <property type="entry name" value="SpoIID_LytB"/>
    <property type="match status" value="1"/>
</dbReference>
<dbReference type="PANTHER" id="PTHR30032:SF8">
    <property type="entry name" value="GERMINATION-SPECIFIC N-ACETYLMURAMOYL-L-ALANINE AMIDASE"/>
    <property type="match status" value="1"/>
</dbReference>
<evidence type="ECO:0000259" key="3">
    <source>
        <dbReference type="Pfam" id="PF08486"/>
    </source>
</evidence>
<dbReference type="InterPro" id="IPR013486">
    <property type="entry name" value="SpoIID/LytB"/>
</dbReference>
<dbReference type="AlphaFoldDB" id="A0A849H9G3"/>
<proteinExistence type="predicted"/>
<comment type="caution">
    <text evidence="4">The sequence shown here is derived from an EMBL/GenBank/DDBJ whole genome shotgun (WGS) entry which is preliminary data.</text>
</comment>
<keyword evidence="2" id="KW-0732">Signal</keyword>
<feature type="compositionally biased region" description="Low complexity" evidence="1">
    <location>
        <begin position="62"/>
        <end position="73"/>
    </location>
</feature>
<feature type="chain" id="PRO_5032371077" evidence="2">
    <location>
        <begin position="27"/>
        <end position="778"/>
    </location>
</feature>
<dbReference type="Gene3D" id="3.40.50.12090">
    <property type="match status" value="2"/>
</dbReference>
<accession>A0A849H9G3</accession>
<organism evidence="4 5">
    <name type="scientific">Knoellia koreensis</name>
    <dbReference type="NCBI Taxonomy" id="2730921"/>
    <lineage>
        <taxon>Bacteria</taxon>
        <taxon>Bacillati</taxon>
        <taxon>Actinomycetota</taxon>
        <taxon>Actinomycetes</taxon>
        <taxon>Micrococcales</taxon>
        <taxon>Intrasporangiaceae</taxon>
        <taxon>Knoellia</taxon>
    </lineage>
</organism>
<evidence type="ECO:0000313" key="5">
    <source>
        <dbReference type="Proteomes" id="UP000588586"/>
    </source>
</evidence>
<feature type="region of interest" description="Disordered" evidence="1">
    <location>
        <begin position="31"/>
        <end position="80"/>
    </location>
</feature>
<dbReference type="InterPro" id="IPR007253">
    <property type="entry name" value="Cell_wall-bd_2"/>
</dbReference>
<dbReference type="Pfam" id="PF04122">
    <property type="entry name" value="CW_binding_2"/>
    <property type="match status" value="3"/>
</dbReference>
<reference evidence="4 5" key="1">
    <citation type="submission" date="2020-04" db="EMBL/GenBank/DDBJ databases">
        <title>Knoellia sp. isolate from air conditioner.</title>
        <authorList>
            <person name="Chea S."/>
            <person name="Kim D.-U."/>
        </authorList>
    </citation>
    <scope>NUCLEOTIDE SEQUENCE [LARGE SCALE GENOMIC DNA]</scope>
    <source>
        <strain evidence="4 5">DB2414S</strain>
    </source>
</reference>
<dbReference type="RefSeq" id="WP_171243494.1">
    <property type="nucleotide sequence ID" value="NZ_JABEPQ010000002.1"/>
</dbReference>
<dbReference type="Proteomes" id="UP000588586">
    <property type="component" value="Unassembled WGS sequence"/>
</dbReference>
<evidence type="ECO:0000313" key="4">
    <source>
        <dbReference type="EMBL" id="NNM46386.1"/>
    </source>
</evidence>
<keyword evidence="5" id="KW-1185">Reference proteome</keyword>
<dbReference type="Pfam" id="PF08486">
    <property type="entry name" value="SpoIID"/>
    <property type="match status" value="1"/>
</dbReference>
<evidence type="ECO:0000256" key="2">
    <source>
        <dbReference type="SAM" id="SignalP"/>
    </source>
</evidence>
<evidence type="ECO:0000256" key="1">
    <source>
        <dbReference type="SAM" id="MobiDB-lite"/>
    </source>
</evidence>
<feature type="signal peptide" evidence="2">
    <location>
        <begin position="1"/>
        <end position="26"/>
    </location>
</feature>
<dbReference type="InterPro" id="IPR013693">
    <property type="entry name" value="SpoIID/LytB_N"/>
</dbReference>
<name>A0A849H9G3_9MICO</name>
<dbReference type="InterPro" id="IPR051922">
    <property type="entry name" value="Bact_Sporulation_Assoc"/>
</dbReference>
<dbReference type="PANTHER" id="PTHR30032">
    <property type="entry name" value="N-ACETYLMURAMOYL-L-ALANINE AMIDASE-RELATED"/>
    <property type="match status" value="1"/>
</dbReference>
<gene>
    <name evidence="4" type="ORF">HJG52_10250</name>
</gene>
<dbReference type="EMBL" id="JABEPQ010000002">
    <property type="protein sequence ID" value="NNM46386.1"/>
    <property type="molecule type" value="Genomic_DNA"/>
</dbReference>
<feature type="domain" description="Sporulation stage II protein D amidase enhancer LytB N-terminal" evidence="3">
    <location>
        <begin position="244"/>
        <end position="344"/>
    </location>
</feature>
<sequence>MTARHWTSGAVVRAVAVLVTSGVVGAALPQAAGATQPDPGAGSGVQWGADQARPVGPPGDLAPQPGTATAPQARGSSGSTLRAAAASPSWVLKGSGWGHGLGMSQYGAWEMAKDGYKADEILGHYYTGTTYDAVPDNMWVNVNIVNGAATASATSSVLASGGGGFTLTLGGRTMTATKPSTVAFSVSGSVVSASCSTCTPTSLSGPQAVLNWDKAPYAGDRTLIRIGGAQYRDGTLIVTPKTASTMNVVNQVVVHDEYLDYIAESPWSWSPEALKAQAAAARGYVLAKYQKLGGKVQSSCNCHVVDTIYDQVYGGYSTVLGTSSDPTQQQRYWQNWKNAVRATGTATTGYVARYNDQIIQALFSSSSGGRTENNEDVWGGTPLPYLRGVADPWSLRPSNPLRAWTQTVTGSALASRFGLPDVVRLDLRDRTVNGGVHTATATSSSGATRTISGDSMRAISATPGGAVNSTMIRHLTARLSGSDRYASAAAVAGRVPTSATAVVIAGGDTTLSDASVSGPLATTVGGPLLLTQQTKLPAATVTELNRRGSAVKTAYIVGGAGVVGASVESQLKARGLTVVRLGGRDRYQTSALVAQTIKAKRGTVPSVVVAGGLGLADALGASGPAAALKEPILLTPAKAMSAYTRQGLAATGAKTARVVGGTSVVGDQVVADLKAAGVTTVDRLAGANRYETSGAVAAFYRPKMPTTSEVVLTSGADGSLVDSLVAGTTQRLIALTQKGSLVEAAAQTLQSTPALGTVTAVGGAGVLSESTLRAAANS</sequence>